<dbReference type="PANTHER" id="PTHR30538">
    <property type="entry name" value="LYSINE 2,3-AMINOMUTASE-RELATED"/>
    <property type="match status" value="1"/>
</dbReference>
<keyword evidence="1" id="KW-0411">Iron-sulfur</keyword>
<gene>
    <name evidence="2" type="ORF">HNR31_002245</name>
</gene>
<dbReference type="InterPro" id="IPR013785">
    <property type="entry name" value="Aldolase_TIM"/>
</dbReference>
<dbReference type="EMBL" id="JACDUT010000006">
    <property type="protein sequence ID" value="MBA2875457.1"/>
    <property type="molecule type" value="Genomic_DNA"/>
</dbReference>
<protein>
    <submittedName>
        <fullName evidence="2">KamA family protein</fullName>
    </submittedName>
</protein>
<dbReference type="Gene3D" id="3.20.20.70">
    <property type="entry name" value="Aldolase class I"/>
    <property type="match status" value="1"/>
</dbReference>
<accession>A0A7V9Z7E7</accession>
<sequence>MTSLYRPKRHWKEIELWKDVTEEQWNDWLWQLTNTIRTLDDLKKVIHLTPEEEEGVKISAKTIPLNITPYYASLMNPDDPRCPIRMQSVPTANEQYKTKYDLEDPLHECEDICS</sequence>
<name>A0A7V9Z7E7_9BACL</name>
<evidence type="ECO:0000313" key="3">
    <source>
        <dbReference type="Proteomes" id="UP000523087"/>
    </source>
</evidence>
<evidence type="ECO:0000313" key="2">
    <source>
        <dbReference type="EMBL" id="MBA2875457.1"/>
    </source>
</evidence>
<dbReference type="InterPro" id="IPR003739">
    <property type="entry name" value="Lys_aminomutase/Glu_NH3_mut"/>
</dbReference>
<comment type="caution">
    <text evidence="2">The sequence shown here is derived from an EMBL/GenBank/DDBJ whole genome shotgun (WGS) entry which is preliminary data.</text>
</comment>
<dbReference type="AlphaFoldDB" id="A0A7V9Z7E7"/>
<keyword evidence="1" id="KW-0004">4Fe-4S</keyword>
<keyword evidence="1" id="KW-0408">Iron</keyword>
<keyword evidence="3" id="KW-1185">Reference proteome</keyword>
<organism evidence="2 3">
    <name type="scientific">Thermaerobacillus caldiproteolyticus</name>
    <dbReference type="NCBI Taxonomy" id="247480"/>
    <lineage>
        <taxon>Bacteria</taxon>
        <taxon>Bacillati</taxon>
        <taxon>Bacillota</taxon>
        <taxon>Bacilli</taxon>
        <taxon>Bacillales</taxon>
        <taxon>Anoxybacillaceae</taxon>
        <taxon>Thermaerobacillus</taxon>
    </lineage>
</organism>
<keyword evidence="1" id="KW-0479">Metal-binding</keyword>
<dbReference type="PANTHER" id="PTHR30538:SF1">
    <property type="entry name" value="L-LYSINE 2,3-AMINOMUTASE"/>
    <property type="match status" value="1"/>
</dbReference>
<dbReference type="GO" id="GO:0051539">
    <property type="term" value="F:4 iron, 4 sulfur cluster binding"/>
    <property type="evidence" value="ECO:0007669"/>
    <property type="project" value="UniProtKB-KW"/>
</dbReference>
<reference evidence="2 3" key="1">
    <citation type="submission" date="2020-07" db="EMBL/GenBank/DDBJ databases">
        <title>Genomic Encyclopedia of Type Strains, Phase IV (KMG-IV): sequencing the most valuable type-strain genomes for metagenomic binning, comparative biology and taxonomic classification.</title>
        <authorList>
            <person name="Goeker M."/>
        </authorList>
    </citation>
    <scope>NUCLEOTIDE SEQUENCE [LARGE SCALE GENOMIC DNA]</scope>
    <source>
        <strain evidence="2 3">DSM 15730</strain>
    </source>
</reference>
<dbReference type="Gene3D" id="6.10.140.1170">
    <property type="match status" value="1"/>
</dbReference>
<proteinExistence type="predicted"/>
<evidence type="ECO:0000256" key="1">
    <source>
        <dbReference type="ARBA" id="ARBA00022485"/>
    </source>
</evidence>
<dbReference type="Proteomes" id="UP000523087">
    <property type="component" value="Unassembled WGS sequence"/>
</dbReference>